<organism evidence="3 4">
    <name type="scientific">Phytophthora fragariaefolia</name>
    <dbReference type="NCBI Taxonomy" id="1490495"/>
    <lineage>
        <taxon>Eukaryota</taxon>
        <taxon>Sar</taxon>
        <taxon>Stramenopiles</taxon>
        <taxon>Oomycota</taxon>
        <taxon>Peronosporomycetes</taxon>
        <taxon>Peronosporales</taxon>
        <taxon>Peronosporaceae</taxon>
        <taxon>Phytophthora</taxon>
    </lineage>
</organism>
<reference evidence="3" key="1">
    <citation type="submission" date="2023-04" db="EMBL/GenBank/DDBJ databases">
        <title>Phytophthora fragariaefolia NBRC 109709.</title>
        <authorList>
            <person name="Ichikawa N."/>
            <person name="Sato H."/>
            <person name="Tonouchi N."/>
        </authorList>
    </citation>
    <scope>NUCLEOTIDE SEQUENCE</scope>
    <source>
        <strain evidence="3">NBRC 109709</strain>
    </source>
</reference>
<dbReference type="PANTHER" id="PTHR37984">
    <property type="entry name" value="PROTEIN CBG26694"/>
    <property type="match status" value="1"/>
</dbReference>
<feature type="region of interest" description="Disordered" evidence="1">
    <location>
        <begin position="132"/>
        <end position="191"/>
    </location>
</feature>
<dbReference type="OrthoDB" id="116419at2759"/>
<gene>
    <name evidence="3" type="ORF">Pfra01_000390000</name>
</gene>
<name>A0A9W6U139_9STRA</name>
<dbReference type="SUPFAM" id="SSF56672">
    <property type="entry name" value="DNA/RNA polymerases"/>
    <property type="match status" value="1"/>
</dbReference>
<proteinExistence type="predicted"/>
<evidence type="ECO:0000259" key="2">
    <source>
        <dbReference type="PROSITE" id="PS50878"/>
    </source>
</evidence>
<dbReference type="CDD" id="cd01647">
    <property type="entry name" value="RT_LTR"/>
    <property type="match status" value="1"/>
</dbReference>
<dbReference type="Gene3D" id="3.30.70.270">
    <property type="match status" value="2"/>
</dbReference>
<dbReference type="Pfam" id="PF00078">
    <property type="entry name" value="RVT_1"/>
    <property type="match status" value="1"/>
</dbReference>
<dbReference type="InterPro" id="IPR050951">
    <property type="entry name" value="Retrovirus_Pol_polyprotein"/>
</dbReference>
<accession>A0A9W6U139</accession>
<dbReference type="PROSITE" id="PS50878">
    <property type="entry name" value="RT_POL"/>
    <property type="match status" value="1"/>
</dbReference>
<protein>
    <submittedName>
        <fullName evidence="3">Unnamed protein product</fullName>
    </submittedName>
</protein>
<evidence type="ECO:0000313" key="3">
    <source>
        <dbReference type="EMBL" id="GMF23922.1"/>
    </source>
</evidence>
<dbReference type="Gene3D" id="3.10.10.10">
    <property type="entry name" value="HIV Type 1 Reverse Transcriptase, subunit A, domain 1"/>
    <property type="match status" value="1"/>
</dbReference>
<feature type="compositionally biased region" description="Basic and acidic residues" evidence="1">
    <location>
        <begin position="136"/>
        <end position="149"/>
    </location>
</feature>
<keyword evidence="4" id="KW-1185">Reference proteome</keyword>
<dbReference type="EMBL" id="BSXT01000303">
    <property type="protein sequence ID" value="GMF23922.1"/>
    <property type="molecule type" value="Genomic_DNA"/>
</dbReference>
<dbReference type="Proteomes" id="UP001165121">
    <property type="component" value="Unassembled WGS sequence"/>
</dbReference>
<dbReference type="AlphaFoldDB" id="A0A9W6U139"/>
<evidence type="ECO:0000256" key="1">
    <source>
        <dbReference type="SAM" id="MobiDB-lite"/>
    </source>
</evidence>
<evidence type="ECO:0000313" key="4">
    <source>
        <dbReference type="Proteomes" id="UP001165121"/>
    </source>
</evidence>
<dbReference type="InterPro" id="IPR043128">
    <property type="entry name" value="Rev_trsase/Diguanyl_cyclase"/>
</dbReference>
<dbReference type="InterPro" id="IPR043502">
    <property type="entry name" value="DNA/RNA_pol_sf"/>
</dbReference>
<dbReference type="InterPro" id="IPR000477">
    <property type="entry name" value="RT_dom"/>
</dbReference>
<comment type="caution">
    <text evidence="3">The sequence shown here is derived from an EMBL/GenBank/DDBJ whole genome shotgun (WGS) entry which is preliminary data.</text>
</comment>
<dbReference type="PANTHER" id="PTHR37984:SF5">
    <property type="entry name" value="PROTEIN NYNRIN-LIKE"/>
    <property type="match status" value="1"/>
</dbReference>
<sequence length="581" mass="66843">MEHHLRTTKFSDKSIRVKLGDNQIVEAELEVLPLKIHMSGLDEMYPCNAVVYAIPDEFDCILGIPFFEDMQPKIDWRGRRIEGTREKTLHWKRTGDTCGLIEEGGPVIASGLRRSVEAKGLLAKRPDSCRGAALETDVKPTDETDRDTVQEETPNVVSRRRDDAQAGKGSAEEDDIATLGRKSTARYTDERSSTRGIDTVVEKMFTMGVVDESGVQTKFITRKKLLKFLRLKTKSTNEPDFMLVLSNETIKKVARSLQRRDQPDNVGSAKAHRYLKTDWDSFRANPAFKLLTEYKDNVFRPELPEGLPEKRDIEHRIDVKDPNLAMYRQQWRQSPEQQREIERWVEDMVKEKLIRPSISPHAAPTFCVRKPVGWRIVHDYLYLNSNTVRQSIPMTRKENILDAMSGAYWFSTMDLMSAYYQVRMREEDIKFTAFQAPNGLWEYLVLPMGVCNAPATMHQLTSKLFRDLKNTKSFYDDIYIFTKSAGIEDHLDALRETLDILRDNKLYVKLSKCVFCASEIPCLGDFVGRNGVRMDPDKVQTIKDWPVPRTQEELHSFLGLTGYVHRFCPEYASLTATMFPS</sequence>
<feature type="domain" description="Reverse transcriptase" evidence="2">
    <location>
        <begin position="348"/>
        <end position="562"/>
    </location>
</feature>